<evidence type="ECO:0000256" key="3">
    <source>
        <dbReference type="ARBA" id="ARBA00023235"/>
    </source>
</evidence>
<keyword evidence="2 4" id="KW-0663">Pyridoxal phosphate</keyword>
<dbReference type="RefSeq" id="WP_187030253.1">
    <property type="nucleotide sequence ID" value="NZ_AP023420.1"/>
</dbReference>
<dbReference type="InterPro" id="IPR029066">
    <property type="entry name" value="PLP-binding_barrel"/>
</dbReference>
<dbReference type="PRINTS" id="PR00992">
    <property type="entry name" value="ALARACEMASE"/>
</dbReference>
<evidence type="ECO:0000313" key="9">
    <source>
        <dbReference type="Proteomes" id="UP000679848"/>
    </source>
</evidence>
<comment type="catalytic activity">
    <reaction evidence="4">
        <text>L-alanine = D-alanine</text>
        <dbReference type="Rhea" id="RHEA:20249"/>
        <dbReference type="ChEBI" id="CHEBI:57416"/>
        <dbReference type="ChEBI" id="CHEBI:57972"/>
        <dbReference type="EC" id="5.1.1.1"/>
    </reaction>
</comment>
<dbReference type="Gene3D" id="3.20.20.10">
    <property type="entry name" value="Alanine racemase"/>
    <property type="match status" value="1"/>
</dbReference>
<proteinExistence type="inferred from homology"/>
<evidence type="ECO:0000256" key="1">
    <source>
        <dbReference type="ARBA" id="ARBA00001933"/>
    </source>
</evidence>
<organism evidence="8 9">
    <name type="scientific">Pusillibacter faecalis</name>
    <dbReference type="NCBI Taxonomy" id="2714358"/>
    <lineage>
        <taxon>Bacteria</taxon>
        <taxon>Bacillati</taxon>
        <taxon>Bacillota</taxon>
        <taxon>Clostridia</taxon>
        <taxon>Eubacteriales</taxon>
        <taxon>Oscillospiraceae</taxon>
        <taxon>Pusillibacter</taxon>
    </lineage>
</organism>
<keyword evidence="9" id="KW-1185">Reference proteome</keyword>
<dbReference type="SUPFAM" id="SSF50621">
    <property type="entry name" value="Alanine racemase C-terminal domain-like"/>
    <property type="match status" value="1"/>
</dbReference>
<dbReference type="InterPro" id="IPR001608">
    <property type="entry name" value="Ala_racemase_N"/>
</dbReference>
<feature type="active site" description="Proton acceptor; specific for D-alanine" evidence="4">
    <location>
        <position position="39"/>
    </location>
</feature>
<dbReference type="Proteomes" id="UP000679848">
    <property type="component" value="Chromosome"/>
</dbReference>
<dbReference type="FunFam" id="3.20.20.10:FF:000002">
    <property type="entry name" value="Alanine racemase"/>
    <property type="match status" value="1"/>
</dbReference>
<feature type="domain" description="Alanine racemase C-terminal" evidence="7">
    <location>
        <begin position="245"/>
        <end position="373"/>
    </location>
</feature>
<dbReference type="PANTHER" id="PTHR30511">
    <property type="entry name" value="ALANINE RACEMASE"/>
    <property type="match status" value="1"/>
</dbReference>
<dbReference type="KEGG" id="pfaa:MM59RIKEN_16090"/>
<dbReference type="Gene3D" id="2.40.37.10">
    <property type="entry name" value="Lyase, Ornithine Decarboxylase, Chain A, domain 1"/>
    <property type="match status" value="1"/>
</dbReference>
<evidence type="ECO:0000256" key="2">
    <source>
        <dbReference type="ARBA" id="ARBA00022898"/>
    </source>
</evidence>
<comment type="similarity">
    <text evidence="4">Belongs to the alanine racemase family.</text>
</comment>
<evidence type="ECO:0000313" key="8">
    <source>
        <dbReference type="EMBL" id="BCK84290.1"/>
    </source>
</evidence>
<dbReference type="InterPro" id="IPR000821">
    <property type="entry name" value="Ala_racemase"/>
</dbReference>
<gene>
    <name evidence="8" type="primary">alr</name>
    <name evidence="8" type="ORF">MM59RIKEN_16090</name>
</gene>
<dbReference type="SMART" id="SM01005">
    <property type="entry name" value="Ala_racemase_C"/>
    <property type="match status" value="1"/>
</dbReference>
<dbReference type="GO" id="GO:0005829">
    <property type="term" value="C:cytosol"/>
    <property type="evidence" value="ECO:0007669"/>
    <property type="project" value="TreeGrafter"/>
</dbReference>
<protein>
    <recommendedName>
        <fullName evidence="4">Alanine racemase</fullName>
        <ecNumber evidence="4">5.1.1.1</ecNumber>
    </recommendedName>
</protein>
<feature type="binding site" evidence="4 6">
    <location>
        <position position="137"/>
    </location>
    <ligand>
        <name>substrate</name>
    </ligand>
</feature>
<dbReference type="PROSITE" id="PS00395">
    <property type="entry name" value="ALANINE_RACEMASE"/>
    <property type="match status" value="1"/>
</dbReference>
<dbReference type="EMBL" id="AP023420">
    <property type="protein sequence ID" value="BCK84290.1"/>
    <property type="molecule type" value="Genomic_DNA"/>
</dbReference>
<dbReference type="InterPro" id="IPR011079">
    <property type="entry name" value="Ala_racemase_C"/>
</dbReference>
<comment type="function">
    <text evidence="4">Catalyzes the interconversion of L-alanine and D-alanine. May also act on other amino acids.</text>
</comment>
<reference evidence="8" key="1">
    <citation type="submission" date="2020-09" db="EMBL/GenBank/DDBJ databases">
        <title>New species isolated from human feces.</title>
        <authorList>
            <person name="Kitahara M."/>
            <person name="Shigeno Y."/>
            <person name="Shime M."/>
            <person name="Matsumoto Y."/>
            <person name="Nakamura S."/>
            <person name="Motooka D."/>
            <person name="Fukuoka S."/>
            <person name="Nishikawa H."/>
            <person name="Benno Y."/>
        </authorList>
    </citation>
    <scope>NUCLEOTIDE SEQUENCE</scope>
    <source>
        <strain evidence="8">MM59</strain>
    </source>
</reference>
<keyword evidence="3 4" id="KW-0413">Isomerase</keyword>
<comment type="pathway">
    <text evidence="4">Amino-acid biosynthesis; D-alanine biosynthesis; D-alanine from L-alanine: step 1/1.</text>
</comment>
<dbReference type="AlphaFoldDB" id="A0A810Q7Z7"/>
<dbReference type="SUPFAM" id="SSF51419">
    <property type="entry name" value="PLP-binding barrel"/>
    <property type="match status" value="1"/>
</dbReference>
<dbReference type="Pfam" id="PF00842">
    <property type="entry name" value="Ala_racemase_C"/>
    <property type="match status" value="1"/>
</dbReference>
<dbReference type="GO" id="GO:0008784">
    <property type="term" value="F:alanine racemase activity"/>
    <property type="evidence" value="ECO:0007669"/>
    <property type="project" value="UniProtKB-UniRule"/>
</dbReference>
<evidence type="ECO:0000256" key="4">
    <source>
        <dbReference type="HAMAP-Rule" id="MF_01201"/>
    </source>
</evidence>
<sequence length="385" mass="42420">MKYERDRTWAEVSLDHLASNFQKLSEWTGPACDVLCVVKGNAYGHGAIEVSRELERVGCKILGVATLEEAMELREAGIRLPVLLLGPIPPSHTALAMENNLILPLIDEAYAREVSAAAVSAGRTLRAHLKIDTGMSRYGLPVSKDMDGCIAEALRIVQLPNMQVSGVFTHFAAAGDPYEDDFTRRQMGLFRIFSERMEAAGVKLIRHCANSPATIRFPQAHYDMIRTGTLLYGFNPFGRLELEPVMELKTRITQIKHLAPGDTVGYGRLFTCRRPTDIAIVPFGFVDGIHRSASNKAYMLVNGKPAKIVGKICMDLCFLDVTGIEDVAVGQIVTVFGWDHGVYQSAYALTDAYPGSAPELTAVLGTRVPRFYLRNQEVVACDQKE</sequence>
<dbReference type="CDD" id="cd00430">
    <property type="entry name" value="PLPDE_III_AR"/>
    <property type="match status" value="1"/>
</dbReference>
<evidence type="ECO:0000259" key="7">
    <source>
        <dbReference type="SMART" id="SM01005"/>
    </source>
</evidence>
<dbReference type="Pfam" id="PF01168">
    <property type="entry name" value="Ala_racemase_N"/>
    <property type="match status" value="1"/>
</dbReference>
<dbReference type="NCBIfam" id="TIGR00492">
    <property type="entry name" value="alr"/>
    <property type="match status" value="1"/>
</dbReference>
<dbReference type="HAMAP" id="MF_01201">
    <property type="entry name" value="Ala_racemase"/>
    <property type="match status" value="1"/>
</dbReference>
<feature type="modified residue" description="N6-(pyridoxal phosphate)lysine" evidence="4 5">
    <location>
        <position position="39"/>
    </location>
</feature>
<name>A0A810Q7Z7_9FIRM</name>
<comment type="cofactor">
    <cofactor evidence="1 4 5">
        <name>pyridoxal 5'-phosphate</name>
        <dbReference type="ChEBI" id="CHEBI:597326"/>
    </cofactor>
</comment>
<feature type="binding site" evidence="4 6">
    <location>
        <position position="314"/>
    </location>
    <ligand>
        <name>substrate</name>
    </ligand>
</feature>
<feature type="active site" description="Proton acceptor; specific for L-alanine" evidence="4">
    <location>
        <position position="266"/>
    </location>
</feature>
<evidence type="ECO:0000256" key="6">
    <source>
        <dbReference type="PIRSR" id="PIRSR600821-52"/>
    </source>
</evidence>
<dbReference type="InterPro" id="IPR009006">
    <property type="entry name" value="Ala_racemase/Decarboxylase_C"/>
</dbReference>
<dbReference type="UniPathway" id="UPA00042">
    <property type="reaction ID" value="UER00497"/>
</dbReference>
<accession>A0A810Q7Z7</accession>
<dbReference type="PANTHER" id="PTHR30511:SF0">
    <property type="entry name" value="ALANINE RACEMASE, CATABOLIC-RELATED"/>
    <property type="match status" value="1"/>
</dbReference>
<dbReference type="GO" id="GO:0030632">
    <property type="term" value="P:D-alanine biosynthetic process"/>
    <property type="evidence" value="ECO:0007669"/>
    <property type="project" value="UniProtKB-UniRule"/>
</dbReference>
<dbReference type="EC" id="5.1.1.1" evidence="4"/>
<dbReference type="GO" id="GO:0030170">
    <property type="term" value="F:pyridoxal phosphate binding"/>
    <property type="evidence" value="ECO:0007669"/>
    <property type="project" value="UniProtKB-UniRule"/>
</dbReference>
<evidence type="ECO:0000256" key="5">
    <source>
        <dbReference type="PIRSR" id="PIRSR600821-50"/>
    </source>
</evidence>
<dbReference type="InterPro" id="IPR020622">
    <property type="entry name" value="Ala_racemase_pyridoxalP-BS"/>
</dbReference>